<protein>
    <submittedName>
        <fullName evidence="2">Uncharacterized protein</fullName>
    </submittedName>
</protein>
<feature type="region of interest" description="Disordered" evidence="1">
    <location>
        <begin position="58"/>
        <end position="85"/>
    </location>
</feature>
<dbReference type="Gramene" id="ONK55582">
    <property type="protein sequence ID" value="ONK55582"/>
    <property type="gene ID" value="A4U43_UnF1160"/>
</dbReference>
<sequence length="297" mass="32911">MVVSGASSSARGHGIDRFYNPPAVRRQLQHALEGVACEWSGDRRGACGRGRIDSSSKLAVTSSSNSNSSSLPPSTPPTPAGNLDRFIESTTPVVPVQYRRKTSVRRWRSSDYGESCPYFDLKDLWESFKEWSAYGAGVPLILNGNDDAIVQYYVPYLSGIQLYVHPSRHSLRSRKPVDESDVEAYQDTSSEASGSSDSYAGQEGPFGNDRECRDQAIRPIFEYLARDSPYGREPLADKISALASKFPSLKIYRSCDLLPSSWMSVAWYPIYRIPTGHTLKDLDACFLTFHSLSTPAN</sequence>
<organism evidence="2 3">
    <name type="scientific">Asparagus officinalis</name>
    <name type="common">Garden asparagus</name>
    <dbReference type="NCBI Taxonomy" id="4686"/>
    <lineage>
        <taxon>Eukaryota</taxon>
        <taxon>Viridiplantae</taxon>
        <taxon>Streptophyta</taxon>
        <taxon>Embryophyta</taxon>
        <taxon>Tracheophyta</taxon>
        <taxon>Spermatophyta</taxon>
        <taxon>Magnoliopsida</taxon>
        <taxon>Liliopsida</taxon>
        <taxon>Asparagales</taxon>
        <taxon>Asparagaceae</taxon>
        <taxon>Asparagoideae</taxon>
        <taxon>Asparagus</taxon>
    </lineage>
</organism>
<feature type="compositionally biased region" description="Low complexity" evidence="1">
    <location>
        <begin position="58"/>
        <end position="72"/>
    </location>
</feature>
<dbReference type="AlphaFoldDB" id="A0A1R3L7I7"/>
<accession>A0A1R3L7I7</accession>
<dbReference type="EMBL" id="KV863363">
    <property type="protein sequence ID" value="ONK55582.1"/>
    <property type="molecule type" value="Genomic_DNA"/>
</dbReference>
<feature type="compositionally biased region" description="Low complexity" evidence="1">
    <location>
        <begin position="189"/>
        <end position="198"/>
    </location>
</feature>
<dbReference type="InterPro" id="IPR008507">
    <property type="entry name" value="DUF789"/>
</dbReference>
<dbReference type="PANTHER" id="PTHR31343">
    <property type="entry name" value="T15D22.8"/>
    <property type="match status" value="1"/>
</dbReference>
<evidence type="ECO:0000313" key="2">
    <source>
        <dbReference type="EMBL" id="ONK55582.1"/>
    </source>
</evidence>
<evidence type="ECO:0000313" key="3">
    <source>
        <dbReference type="Proteomes" id="UP000243459"/>
    </source>
</evidence>
<keyword evidence="3" id="KW-1185">Reference proteome</keyword>
<evidence type="ECO:0000256" key="1">
    <source>
        <dbReference type="SAM" id="MobiDB-lite"/>
    </source>
</evidence>
<name>A0A1R3L7I7_ASPOF</name>
<dbReference type="PANTHER" id="PTHR31343:SF8">
    <property type="entry name" value="OS07G0246600 PROTEIN"/>
    <property type="match status" value="1"/>
</dbReference>
<gene>
    <name evidence="2" type="ORF">A4U43_UnF1160</name>
</gene>
<reference evidence="3" key="1">
    <citation type="journal article" date="2017" name="Nat. Commun.">
        <title>The asparagus genome sheds light on the origin and evolution of a young Y chromosome.</title>
        <authorList>
            <person name="Harkess A."/>
            <person name="Zhou J."/>
            <person name="Xu C."/>
            <person name="Bowers J.E."/>
            <person name="Van der Hulst R."/>
            <person name="Ayyampalayam S."/>
            <person name="Mercati F."/>
            <person name="Riccardi P."/>
            <person name="McKain M.R."/>
            <person name="Kakrana A."/>
            <person name="Tang H."/>
            <person name="Ray J."/>
            <person name="Groenendijk J."/>
            <person name="Arikit S."/>
            <person name="Mathioni S.M."/>
            <person name="Nakano M."/>
            <person name="Shan H."/>
            <person name="Telgmann-Rauber A."/>
            <person name="Kanno A."/>
            <person name="Yue Z."/>
            <person name="Chen H."/>
            <person name="Li W."/>
            <person name="Chen Y."/>
            <person name="Xu X."/>
            <person name="Zhang Y."/>
            <person name="Luo S."/>
            <person name="Chen H."/>
            <person name="Gao J."/>
            <person name="Mao Z."/>
            <person name="Pires J.C."/>
            <person name="Luo M."/>
            <person name="Kudrna D."/>
            <person name="Wing R.A."/>
            <person name="Meyers B.C."/>
            <person name="Yi K."/>
            <person name="Kong H."/>
            <person name="Lavrijsen P."/>
            <person name="Sunseri F."/>
            <person name="Falavigna A."/>
            <person name="Ye Y."/>
            <person name="Leebens-Mack J.H."/>
            <person name="Chen G."/>
        </authorList>
    </citation>
    <scope>NUCLEOTIDE SEQUENCE [LARGE SCALE GENOMIC DNA]</scope>
    <source>
        <strain evidence="3">cv. DH0086</strain>
    </source>
</reference>
<feature type="region of interest" description="Disordered" evidence="1">
    <location>
        <begin position="174"/>
        <end position="210"/>
    </location>
</feature>
<dbReference type="OMA" id="CLLFEYF"/>
<proteinExistence type="predicted"/>
<dbReference type="Pfam" id="PF05623">
    <property type="entry name" value="DUF789"/>
    <property type="match status" value="1"/>
</dbReference>
<dbReference type="Proteomes" id="UP000243459">
    <property type="component" value="Unassembled WGS sequence"/>
</dbReference>
<feature type="non-terminal residue" evidence="2">
    <location>
        <position position="297"/>
    </location>
</feature>